<gene>
    <name evidence="5" type="ORF">HMPREF9498_02469</name>
</gene>
<feature type="domain" description="EamA" evidence="4">
    <location>
        <begin position="13"/>
        <end position="111"/>
    </location>
</feature>
<feature type="transmembrane region" description="Helical" evidence="3">
    <location>
        <begin position="94"/>
        <end position="112"/>
    </location>
</feature>
<evidence type="ECO:0000313" key="5">
    <source>
        <dbReference type="EMBL" id="EFM81897.1"/>
    </source>
</evidence>
<dbReference type="HOGENOM" id="CLU_131462_4_2_9"/>
<proteinExistence type="inferred from homology"/>
<comment type="caution">
    <text evidence="5">The sequence shown here is derived from an EMBL/GenBank/DDBJ whole genome shotgun (WGS) entry which is preliminary data.</text>
</comment>
<comment type="subcellular location">
    <subcellularLocation>
        <location evidence="1">Endomembrane system</location>
        <topology evidence="1">Multi-pass membrane protein</topology>
    </subcellularLocation>
</comment>
<dbReference type="InterPro" id="IPR000620">
    <property type="entry name" value="EamA_dom"/>
</dbReference>
<dbReference type="GeneID" id="60894345"/>
<dbReference type="AlphaFoldDB" id="A0A125W3L7"/>
<evidence type="ECO:0000259" key="4">
    <source>
        <dbReference type="Pfam" id="PF00892"/>
    </source>
</evidence>
<dbReference type="Proteomes" id="UP000004846">
    <property type="component" value="Unassembled WGS sequence"/>
</dbReference>
<evidence type="ECO:0000256" key="2">
    <source>
        <dbReference type="ARBA" id="ARBA00007362"/>
    </source>
</evidence>
<dbReference type="EMBL" id="AEBR01000088">
    <property type="protein sequence ID" value="EFM81897.1"/>
    <property type="molecule type" value="Genomic_DNA"/>
</dbReference>
<feature type="transmembrane region" description="Helical" evidence="3">
    <location>
        <begin position="33"/>
        <end position="60"/>
    </location>
</feature>
<evidence type="ECO:0000256" key="1">
    <source>
        <dbReference type="ARBA" id="ARBA00004127"/>
    </source>
</evidence>
<dbReference type="SUPFAM" id="SSF103481">
    <property type="entry name" value="Multidrug resistance efflux transporter EmrE"/>
    <property type="match status" value="1"/>
</dbReference>
<dbReference type="Gene3D" id="1.10.3730.20">
    <property type="match status" value="1"/>
</dbReference>
<accession>A0A125W3L7</accession>
<keyword evidence="3" id="KW-0812">Transmembrane</keyword>
<sequence>MVLFIIYVFLSSAGLVLFKLGSSSLNIQLQQTIFSMNISLISLLGLFCYLISFILWMLIISRSDVSYIVPLGVACTNIAILIASNLILKETITTNALIGAVVIIVGIVIMNLK</sequence>
<reference evidence="5 6" key="1">
    <citation type="submission" date="2010-07" db="EMBL/GenBank/DDBJ databases">
        <authorList>
            <person name="Sid Ahmed O."/>
        </authorList>
    </citation>
    <scope>NUCLEOTIDE SEQUENCE [LARGE SCALE GENOMIC DNA]</scope>
    <source>
        <strain evidence="5 6">TX4248</strain>
    </source>
</reference>
<keyword evidence="3" id="KW-0472">Membrane</keyword>
<dbReference type="GO" id="GO:0016020">
    <property type="term" value="C:membrane"/>
    <property type="evidence" value="ECO:0007669"/>
    <property type="project" value="InterPro"/>
</dbReference>
<feature type="transmembrane region" description="Helical" evidence="3">
    <location>
        <begin position="67"/>
        <end position="88"/>
    </location>
</feature>
<evidence type="ECO:0000313" key="6">
    <source>
        <dbReference type="Proteomes" id="UP000004846"/>
    </source>
</evidence>
<dbReference type="InterPro" id="IPR037185">
    <property type="entry name" value="EmrE-like"/>
</dbReference>
<dbReference type="RefSeq" id="WP_002356899.1">
    <property type="nucleotide sequence ID" value="NZ_GL454478.1"/>
</dbReference>
<dbReference type="Pfam" id="PF00892">
    <property type="entry name" value="EamA"/>
    <property type="match status" value="1"/>
</dbReference>
<evidence type="ECO:0000256" key="3">
    <source>
        <dbReference type="SAM" id="Phobius"/>
    </source>
</evidence>
<organism evidence="5 6">
    <name type="scientific">Enterococcus faecalis TX4248</name>
    <dbReference type="NCBI Taxonomy" id="749495"/>
    <lineage>
        <taxon>Bacteria</taxon>
        <taxon>Bacillati</taxon>
        <taxon>Bacillota</taxon>
        <taxon>Bacilli</taxon>
        <taxon>Lactobacillales</taxon>
        <taxon>Enterococcaceae</taxon>
        <taxon>Enterococcus</taxon>
    </lineage>
</organism>
<comment type="similarity">
    <text evidence="2">Belongs to the EamA transporter family.</text>
</comment>
<name>A0A125W3L7_ENTFL</name>
<protein>
    <recommendedName>
        <fullName evidence="4">EamA domain-containing protein</fullName>
    </recommendedName>
</protein>
<keyword evidence="3" id="KW-1133">Transmembrane helix</keyword>